<dbReference type="EMBL" id="BTRK01000004">
    <property type="protein sequence ID" value="GMR50099.1"/>
    <property type="molecule type" value="Genomic_DNA"/>
</dbReference>
<name>A0AAN5I3A5_9BILA</name>
<organism evidence="2 3">
    <name type="scientific">Pristionchus mayeri</name>
    <dbReference type="NCBI Taxonomy" id="1317129"/>
    <lineage>
        <taxon>Eukaryota</taxon>
        <taxon>Metazoa</taxon>
        <taxon>Ecdysozoa</taxon>
        <taxon>Nematoda</taxon>
        <taxon>Chromadorea</taxon>
        <taxon>Rhabditida</taxon>
        <taxon>Rhabditina</taxon>
        <taxon>Diplogasteromorpha</taxon>
        <taxon>Diplogasteroidea</taxon>
        <taxon>Neodiplogasteridae</taxon>
        <taxon>Pristionchus</taxon>
    </lineage>
</organism>
<proteinExistence type="predicted"/>
<feature type="transmembrane region" description="Helical" evidence="1">
    <location>
        <begin position="189"/>
        <end position="207"/>
    </location>
</feature>
<dbReference type="AlphaFoldDB" id="A0AAN5I3A5"/>
<keyword evidence="1" id="KW-0472">Membrane</keyword>
<feature type="transmembrane region" description="Helical" evidence="1">
    <location>
        <begin position="20"/>
        <end position="46"/>
    </location>
</feature>
<comment type="caution">
    <text evidence="2">The sequence shown here is derived from an EMBL/GenBank/DDBJ whole genome shotgun (WGS) entry which is preliminary data.</text>
</comment>
<feature type="transmembrane region" description="Helical" evidence="1">
    <location>
        <begin position="266"/>
        <end position="287"/>
    </location>
</feature>
<keyword evidence="1" id="KW-1133">Transmembrane helix</keyword>
<feature type="transmembrane region" description="Helical" evidence="1">
    <location>
        <begin position="308"/>
        <end position="329"/>
    </location>
</feature>
<evidence type="ECO:0000256" key="1">
    <source>
        <dbReference type="SAM" id="Phobius"/>
    </source>
</evidence>
<evidence type="ECO:0000313" key="3">
    <source>
        <dbReference type="Proteomes" id="UP001328107"/>
    </source>
</evidence>
<feature type="transmembrane region" description="Helical" evidence="1">
    <location>
        <begin position="66"/>
        <end position="83"/>
    </location>
</feature>
<feature type="transmembrane region" description="Helical" evidence="1">
    <location>
        <begin position="213"/>
        <end position="235"/>
    </location>
</feature>
<gene>
    <name evidence="2" type="ORF">PMAYCL1PPCAC_20294</name>
</gene>
<sequence>MSLMSPKWEEIFTSLLLILPLWLLAFATAFVFELSDFGLTMTWILYRSVYSATQSIEQARIVKVQIIALTLTSATLFIFLDFLEFQMRTPYSAWNEATTDLSLGHIKLKITGVWLVAAWGRMMPFKQYLDGYCAVYSRTARDDCPNWPIAGYAFMTFVVHIAHSVYMMKMGPERMSPTLIIDKQVSKGIAKVAAVLALMIIVLYSSSSGFLSRLLISHVLLTIAGFLYLLLIHLLDTIRTPVVYLLARFAHAFYEIPNFIFNYMNLQFVIKGLIAGLILNTIYSEFVRPFFMAGRVIVIDRSHKGPNLTELVVTVQCAFLVFHLLILYMNEVVCSRHNAVEAKQDELPSFIMTQPLDSKIALRMCAMVAPILGMVNGIGKIEELILES</sequence>
<protein>
    <submittedName>
        <fullName evidence="2">Uncharacterized protein</fullName>
    </submittedName>
</protein>
<keyword evidence="3" id="KW-1185">Reference proteome</keyword>
<dbReference type="Proteomes" id="UP001328107">
    <property type="component" value="Unassembled WGS sequence"/>
</dbReference>
<feature type="transmembrane region" description="Helical" evidence="1">
    <location>
        <begin position="149"/>
        <end position="168"/>
    </location>
</feature>
<reference evidence="3" key="1">
    <citation type="submission" date="2022-10" db="EMBL/GenBank/DDBJ databases">
        <title>Genome assembly of Pristionchus species.</title>
        <authorList>
            <person name="Yoshida K."/>
            <person name="Sommer R.J."/>
        </authorList>
    </citation>
    <scope>NUCLEOTIDE SEQUENCE [LARGE SCALE GENOMIC DNA]</scope>
    <source>
        <strain evidence="3">RS5460</strain>
    </source>
</reference>
<keyword evidence="1" id="KW-0812">Transmembrane</keyword>
<accession>A0AAN5I3A5</accession>
<evidence type="ECO:0000313" key="2">
    <source>
        <dbReference type="EMBL" id="GMR50099.1"/>
    </source>
</evidence>